<evidence type="ECO:0000313" key="2">
    <source>
        <dbReference type="Proteomes" id="UP000823941"/>
    </source>
</evidence>
<name>A0ABQ7QYN9_PLUXY</name>
<sequence length="76" mass="8447">MVDIVPAIVVILAPRRYMLVRACNQPRPAVLTTNRETEGADTLADAAKAERQRRPRAIWHERRVRAASANVSAPSD</sequence>
<protein>
    <recommendedName>
        <fullName evidence="3">Secreted protein</fullName>
    </recommendedName>
</protein>
<dbReference type="EMBL" id="JAHIBW010000006">
    <property type="protein sequence ID" value="KAG7310158.1"/>
    <property type="molecule type" value="Genomic_DNA"/>
</dbReference>
<evidence type="ECO:0000313" key="1">
    <source>
        <dbReference type="EMBL" id="KAG7310158.1"/>
    </source>
</evidence>
<dbReference type="Proteomes" id="UP000823941">
    <property type="component" value="Chromosome 6"/>
</dbReference>
<proteinExistence type="predicted"/>
<keyword evidence="2" id="KW-1185">Reference proteome</keyword>
<comment type="caution">
    <text evidence="1">The sequence shown here is derived from an EMBL/GenBank/DDBJ whole genome shotgun (WGS) entry which is preliminary data.</text>
</comment>
<gene>
    <name evidence="1" type="ORF">JYU34_004711</name>
</gene>
<accession>A0ABQ7QYN9</accession>
<evidence type="ECO:0008006" key="3">
    <source>
        <dbReference type="Google" id="ProtNLM"/>
    </source>
</evidence>
<organism evidence="1 2">
    <name type="scientific">Plutella xylostella</name>
    <name type="common">Diamondback moth</name>
    <name type="synonym">Plutella maculipennis</name>
    <dbReference type="NCBI Taxonomy" id="51655"/>
    <lineage>
        <taxon>Eukaryota</taxon>
        <taxon>Metazoa</taxon>
        <taxon>Ecdysozoa</taxon>
        <taxon>Arthropoda</taxon>
        <taxon>Hexapoda</taxon>
        <taxon>Insecta</taxon>
        <taxon>Pterygota</taxon>
        <taxon>Neoptera</taxon>
        <taxon>Endopterygota</taxon>
        <taxon>Lepidoptera</taxon>
        <taxon>Glossata</taxon>
        <taxon>Ditrysia</taxon>
        <taxon>Yponomeutoidea</taxon>
        <taxon>Plutellidae</taxon>
        <taxon>Plutella</taxon>
    </lineage>
</organism>
<reference evidence="1 2" key="1">
    <citation type="submission" date="2021-06" db="EMBL/GenBank/DDBJ databases">
        <title>A haploid diamondback moth (Plutella xylostella L.) genome assembly resolves 31 chromosomes and identifies a diamide resistance mutation.</title>
        <authorList>
            <person name="Ward C.M."/>
            <person name="Perry K.D."/>
            <person name="Baker G."/>
            <person name="Powis K."/>
            <person name="Heckel D.G."/>
            <person name="Baxter S.W."/>
        </authorList>
    </citation>
    <scope>NUCLEOTIDE SEQUENCE [LARGE SCALE GENOMIC DNA]</scope>
    <source>
        <strain evidence="1 2">LV</strain>
        <tissue evidence="1">Single pupa</tissue>
    </source>
</reference>